<dbReference type="PANTHER" id="PTHR11820">
    <property type="entry name" value="ACYLPYRUVASE"/>
    <property type="match status" value="1"/>
</dbReference>
<dbReference type="GO" id="GO:0019752">
    <property type="term" value="P:carboxylic acid metabolic process"/>
    <property type="evidence" value="ECO:0007669"/>
    <property type="project" value="UniProtKB-ARBA"/>
</dbReference>
<proteinExistence type="inferred from homology"/>
<reference evidence="4 5" key="1">
    <citation type="submission" date="2019-02" db="EMBL/GenBank/DDBJ databases">
        <title>Genomic Encyclopedia of Archaeal and Bacterial Type Strains, Phase II (KMG-II): from individual species to whole genera.</title>
        <authorList>
            <person name="Goeker M."/>
        </authorList>
    </citation>
    <scope>NUCLEOTIDE SEQUENCE [LARGE SCALE GENOMIC DNA]</scope>
    <source>
        <strain evidence="4 5">DSM 18101</strain>
    </source>
</reference>
<keyword evidence="5" id="KW-1185">Reference proteome</keyword>
<dbReference type="InterPro" id="IPR036663">
    <property type="entry name" value="Fumarylacetoacetase_C_sf"/>
</dbReference>
<dbReference type="RefSeq" id="WP_242617961.1">
    <property type="nucleotide sequence ID" value="NZ_SHKW01000001.1"/>
</dbReference>
<dbReference type="GO" id="GO:0016853">
    <property type="term" value="F:isomerase activity"/>
    <property type="evidence" value="ECO:0007669"/>
    <property type="project" value="UniProtKB-ARBA"/>
</dbReference>
<dbReference type="AlphaFoldDB" id="A0A4Q7YWM3"/>
<dbReference type="InterPro" id="IPR011234">
    <property type="entry name" value="Fumarylacetoacetase-like_C"/>
</dbReference>
<dbReference type="PANTHER" id="PTHR11820:SF7">
    <property type="entry name" value="ACYLPYRUVASE FAHD1, MITOCHONDRIAL"/>
    <property type="match status" value="1"/>
</dbReference>
<name>A0A4Q7YWM3_9BACT</name>
<gene>
    <name evidence="4" type="ORF">BDD14_3116</name>
</gene>
<comment type="similarity">
    <text evidence="1">Belongs to the FAH family.</text>
</comment>
<evidence type="ECO:0000256" key="1">
    <source>
        <dbReference type="ARBA" id="ARBA00010211"/>
    </source>
</evidence>
<dbReference type="GO" id="GO:0018773">
    <property type="term" value="F:acetylpyruvate hydrolase activity"/>
    <property type="evidence" value="ECO:0007669"/>
    <property type="project" value="TreeGrafter"/>
</dbReference>
<dbReference type="FunFam" id="3.90.850.10:FF:000002">
    <property type="entry name" value="2-hydroxyhepta-2,4-diene-1,7-dioate isomerase"/>
    <property type="match status" value="1"/>
</dbReference>
<dbReference type="GO" id="GO:0046872">
    <property type="term" value="F:metal ion binding"/>
    <property type="evidence" value="ECO:0007669"/>
    <property type="project" value="UniProtKB-KW"/>
</dbReference>
<dbReference type="EMBL" id="SHKW01000001">
    <property type="protein sequence ID" value="RZU41591.1"/>
    <property type="molecule type" value="Genomic_DNA"/>
</dbReference>
<sequence length="272" mass="29309">MKYCKYLSPSGIARYAFVKEQDGAFWAVGPMVAPEEDLAVRLAALEDRSTEAFVAAPLTSLSLLPPVTPSKILCVGRNYSEHAAELGNEVPKEPLLFLKPPSSLLASGHTIRMPALSKRVDYEGELAIVIGRRCRSLGPDEDVRQYIRGYTIVNDVTARDIQKSDGQWTRGKGWDTFCPSGPFVSDEIDPLNGTSVSVTTRLNGAVKQNGSTADLIFPIDFLLRYITAFTTLEPGDLIPTGTPSGVGPVQPGDTVEVEVTGLGVLRNTVAAD</sequence>
<accession>A0A4Q7YWM3</accession>
<feature type="domain" description="Fumarylacetoacetase-like C-terminal" evidence="3">
    <location>
        <begin position="71"/>
        <end position="269"/>
    </location>
</feature>
<evidence type="ECO:0000313" key="4">
    <source>
        <dbReference type="EMBL" id="RZU41591.1"/>
    </source>
</evidence>
<evidence type="ECO:0000259" key="3">
    <source>
        <dbReference type="Pfam" id="PF01557"/>
    </source>
</evidence>
<evidence type="ECO:0000313" key="5">
    <source>
        <dbReference type="Proteomes" id="UP000292958"/>
    </source>
</evidence>
<protein>
    <submittedName>
        <fullName evidence="4">2-keto-4-pentenoate hydratase/2-oxohepta-3-ene-1,7-dioic acid hydratase in catechol pathway</fullName>
    </submittedName>
</protein>
<comment type="caution">
    <text evidence="4">The sequence shown here is derived from an EMBL/GenBank/DDBJ whole genome shotgun (WGS) entry which is preliminary data.</text>
</comment>
<organism evidence="4 5">
    <name type="scientific">Edaphobacter modestus</name>
    <dbReference type="NCBI Taxonomy" id="388466"/>
    <lineage>
        <taxon>Bacteria</taxon>
        <taxon>Pseudomonadati</taxon>
        <taxon>Acidobacteriota</taxon>
        <taxon>Terriglobia</taxon>
        <taxon>Terriglobales</taxon>
        <taxon>Acidobacteriaceae</taxon>
        <taxon>Edaphobacter</taxon>
    </lineage>
</organism>
<dbReference type="SUPFAM" id="SSF56529">
    <property type="entry name" value="FAH"/>
    <property type="match status" value="1"/>
</dbReference>
<dbReference type="Pfam" id="PF01557">
    <property type="entry name" value="FAA_hydrolase"/>
    <property type="match status" value="1"/>
</dbReference>
<evidence type="ECO:0000256" key="2">
    <source>
        <dbReference type="ARBA" id="ARBA00022723"/>
    </source>
</evidence>
<dbReference type="Gene3D" id="3.90.850.10">
    <property type="entry name" value="Fumarylacetoacetase-like, C-terminal domain"/>
    <property type="match status" value="1"/>
</dbReference>
<dbReference type="Proteomes" id="UP000292958">
    <property type="component" value="Unassembled WGS sequence"/>
</dbReference>
<keyword evidence="2" id="KW-0479">Metal-binding</keyword>